<dbReference type="EMBL" id="CAQQ02007356">
    <property type="status" value="NOT_ANNOTATED_CDS"/>
    <property type="molecule type" value="Genomic_DNA"/>
</dbReference>
<dbReference type="EnsemblMetazoa" id="MESCA003281-RA">
    <property type="protein sequence ID" value="MESCA003281-PA"/>
    <property type="gene ID" value="MESCA003281"/>
</dbReference>
<evidence type="ECO:0000313" key="3">
    <source>
        <dbReference type="Proteomes" id="UP000015102"/>
    </source>
</evidence>
<evidence type="ECO:0000256" key="1">
    <source>
        <dbReference type="SAM" id="MobiDB-lite"/>
    </source>
</evidence>
<feature type="compositionally biased region" description="Basic and acidic residues" evidence="1">
    <location>
        <begin position="36"/>
        <end position="62"/>
    </location>
</feature>
<protein>
    <submittedName>
        <fullName evidence="2">Uncharacterized protein</fullName>
    </submittedName>
</protein>
<keyword evidence="3" id="KW-1185">Reference proteome</keyword>
<dbReference type="HOGENOM" id="CLU_2475297_0_0_1"/>
<reference evidence="2" key="2">
    <citation type="submission" date="2015-06" db="UniProtKB">
        <authorList>
            <consortium name="EnsemblMetazoa"/>
        </authorList>
    </citation>
    <scope>IDENTIFICATION</scope>
</reference>
<evidence type="ECO:0000313" key="2">
    <source>
        <dbReference type="EnsemblMetazoa" id="MESCA003281-PA"/>
    </source>
</evidence>
<dbReference type="EMBL" id="CAQQ02007358">
    <property type="status" value="NOT_ANNOTATED_CDS"/>
    <property type="molecule type" value="Genomic_DNA"/>
</dbReference>
<reference evidence="3" key="1">
    <citation type="submission" date="2013-02" db="EMBL/GenBank/DDBJ databases">
        <authorList>
            <person name="Hughes D."/>
        </authorList>
    </citation>
    <scope>NUCLEOTIDE SEQUENCE</scope>
    <source>
        <strain>Durham</strain>
        <strain evidence="3">NC isolate 2 -- Noor lab</strain>
    </source>
</reference>
<sequence length="88" mass="10227">MHQNEKQWNKKKHSTSTQPNQESLKRSGKSGSGKSDSSKRSSGDEREKRRPERDKDRNEKLIKLRSIVSEQKPKEIEVKTSDGVMKFE</sequence>
<dbReference type="EMBL" id="CAQQ02007355">
    <property type="status" value="NOT_ANNOTATED_CDS"/>
    <property type="molecule type" value="Genomic_DNA"/>
</dbReference>
<accession>T1GIK1</accession>
<dbReference type="Proteomes" id="UP000015102">
    <property type="component" value="Unassembled WGS sequence"/>
</dbReference>
<dbReference type="EMBL" id="CAQQ02007357">
    <property type="status" value="NOT_ANNOTATED_CDS"/>
    <property type="molecule type" value="Genomic_DNA"/>
</dbReference>
<dbReference type="STRING" id="36166.T1GIK1"/>
<proteinExistence type="predicted"/>
<dbReference type="AlphaFoldDB" id="T1GIK1"/>
<organism evidence="2 3">
    <name type="scientific">Megaselia scalaris</name>
    <name type="common">Humpbacked fly</name>
    <name type="synonym">Phora scalaris</name>
    <dbReference type="NCBI Taxonomy" id="36166"/>
    <lineage>
        <taxon>Eukaryota</taxon>
        <taxon>Metazoa</taxon>
        <taxon>Ecdysozoa</taxon>
        <taxon>Arthropoda</taxon>
        <taxon>Hexapoda</taxon>
        <taxon>Insecta</taxon>
        <taxon>Pterygota</taxon>
        <taxon>Neoptera</taxon>
        <taxon>Endopterygota</taxon>
        <taxon>Diptera</taxon>
        <taxon>Brachycera</taxon>
        <taxon>Muscomorpha</taxon>
        <taxon>Platypezoidea</taxon>
        <taxon>Phoridae</taxon>
        <taxon>Megaseliini</taxon>
        <taxon>Megaselia</taxon>
    </lineage>
</organism>
<name>T1GIK1_MEGSC</name>
<feature type="region of interest" description="Disordered" evidence="1">
    <location>
        <begin position="1"/>
        <end position="66"/>
    </location>
</feature>